<reference evidence="1 2" key="1">
    <citation type="journal article" date="2007" name="Nature">
        <title>Evolution of genes and genomes on the Drosophila phylogeny.</title>
        <authorList>
            <consortium name="Drosophila 12 Genomes Consortium"/>
            <person name="Clark A.G."/>
            <person name="Eisen M.B."/>
            <person name="Smith D.R."/>
            <person name="Bergman C.M."/>
            <person name="Oliver B."/>
            <person name="Markow T.A."/>
            <person name="Kaufman T.C."/>
            <person name="Kellis M."/>
            <person name="Gelbart W."/>
            <person name="Iyer V.N."/>
            <person name="Pollard D.A."/>
            <person name="Sackton T.B."/>
            <person name="Larracuente A.M."/>
            <person name="Singh N.D."/>
            <person name="Abad J.P."/>
            <person name="Abt D.N."/>
            <person name="Adryan B."/>
            <person name="Aguade M."/>
            <person name="Akashi H."/>
            <person name="Anderson W.W."/>
            <person name="Aquadro C.F."/>
            <person name="Ardell D.H."/>
            <person name="Arguello R."/>
            <person name="Artieri C.G."/>
            <person name="Barbash D.A."/>
            <person name="Barker D."/>
            <person name="Barsanti P."/>
            <person name="Batterham P."/>
            <person name="Batzoglou S."/>
            <person name="Begun D."/>
            <person name="Bhutkar A."/>
            <person name="Blanco E."/>
            <person name="Bosak S.A."/>
            <person name="Bradley R.K."/>
            <person name="Brand A.D."/>
            <person name="Brent M.R."/>
            <person name="Brooks A.N."/>
            <person name="Brown R.H."/>
            <person name="Butlin R.K."/>
            <person name="Caggese C."/>
            <person name="Calvi B.R."/>
            <person name="Bernardo de Carvalho A."/>
            <person name="Caspi A."/>
            <person name="Castrezana S."/>
            <person name="Celniker S.E."/>
            <person name="Chang J.L."/>
            <person name="Chapple C."/>
            <person name="Chatterji S."/>
            <person name="Chinwalla A."/>
            <person name="Civetta A."/>
            <person name="Clifton S.W."/>
            <person name="Comeron J.M."/>
            <person name="Costello J.C."/>
            <person name="Coyne J.A."/>
            <person name="Daub J."/>
            <person name="David R.G."/>
            <person name="Delcher A.L."/>
            <person name="Delehaunty K."/>
            <person name="Do C.B."/>
            <person name="Ebling H."/>
            <person name="Edwards K."/>
            <person name="Eickbush T."/>
            <person name="Evans J.D."/>
            <person name="Filipski A."/>
            <person name="Findeiss S."/>
            <person name="Freyhult E."/>
            <person name="Fulton L."/>
            <person name="Fulton R."/>
            <person name="Garcia A.C."/>
            <person name="Gardiner A."/>
            <person name="Garfield D.A."/>
            <person name="Garvin B.E."/>
            <person name="Gibson G."/>
            <person name="Gilbert D."/>
            <person name="Gnerre S."/>
            <person name="Godfrey J."/>
            <person name="Good R."/>
            <person name="Gotea V."/>
            <person name="Gravely B."/>
            <person name="Greenberg A.J."/>
            <person name="Griffiths-Jones S."/>
            <person name="Gross S."/>
            <person name="Guigo R."/>
            <person name="Gustafson E.A."/>
            <person name="Haerty W."/>
            <person name="Hahn M.W."/>
            <person name="Halligan D.L."/>
            <person name="Halpern A.L."/>
            <person name="Halter G.M."/>
            <person name="Han M.V."/>
            <person name="Heger A."/>
            <person name="Hillier L."/>
            <person name="Hinrichs A.S."/>
            <person name="Holmes I."/>
            <person name="Hoskins R.A."/>
            <person name="Hubisz M.J."/>
            <person name="Hultmark D."/>
            <person name="Huntley M.A."/>
            <person name="Jaffe D.B."/>
            <person name="Jagadeeshan S."/>
            <person name="Jeck W.R."/>
            <person name="Johnson J."/>
            <person name="Jones C.D."/>
            <person name="Jordan W.C."/>
            <person name="Karpen G.H."/>
            <person name="Kataoka E."/>
            <person name="Keightley P.D."/>
            <person name="Kheradpour P."/>
            <person name="Kirkness E.F."/>
            <person name="Koerich L.B."/>
            <person name="Kristiansen K."/>
            <person name="Kudrna D."/>
            <person name="Kulathinal R.J."/>
            <person name="Kumar S."/>
            <person name="Kwok R."/>
            <person name="Lander E."/>
            <person name="Langley C.H."/>
            <person name="Lapoint R."/>
            <person name="Lazzaro B.P."/>
            <person name="Lee S.J."/>
            <person name="Levesque L."/>
            <person name="Li R."/>
            <person name="Lin C.F."/>
            <person name="Lin M.F."/>
            <person name="Lindblad-Toh K."/>
            <person name="Llopart A."/>
            <person name="Long M."/>
            <person name="Low L."/>
            <person name="Lozovsky E."/>
            <person name="Lu J."/>
            <person name="Luo M."/>
            <person name="Machado C.A."/>
            <person name="Makalowski W."/>
            <person name="Marzo M."/>
            <person name="Matsuda M."/>
            <person name="Matzkin L."/>
            <person name="McAllister B."/>
            <person name="McBride C.S."/>
            <person name="McKernan B."/>
            <person name="McKernan K."/>
            <person name="Mendez-Lago M."/>
            <person name="Minx P."/>
            <person name="Mollenhauer M.U."/>
            <person name="Montooth K."/>
            <person name="Mount S.M."/>
            <person name="Mu X."/>
            <person name="Myers E."/>
            <person name="Negre B."/>
            <person name="Newfeld S."/>
            <person name="Nielsen R."/>
            <person name="Noor M.A."/>
            <person name="O'Grady P."/>
            <person name="Pachter L."/>
            <person name="Papaceit M."/>
            <person name="Parisi M.J."/>
            <person name="Parisi M."/>
            <person name="Parts L."/>
            <person name="Pedersen J.S."/>
            <person name="Pesole G."/>
            <person name="Phillippy A.M."/>
            <person name="Ponting C.P."/>
            <person name="Pop M."/>
            <person name="Porcelli D."/>
            <person name="Powell J.R."/>
            <person name="Prohaska S."/>
            <person name="Pruitt K."/>
            <person name="Puig M."/>
            <person name="Quesneville H."/>
            <person name="Ram K.R."/>
            <person name="Rand D."/>
            <person name="Rasmussen M.D."/>
            <person name="Reed L.K."/>
            <person name="Reenan R."/>
            <person name="Reily A."/>
            <person name="Remington K.A."/>
            <person name="Rieger T.T."/>
            <person name="Ritchie M.G."/>
            <person name="Robin C."/>
            <person name="Rogers Y.H."/>
            <person name="Rohde C."/>
            <person name="Rozas J."/>
            <person name="Rubenfield M.J."/>
            <person name="Ruiz A."/>
            <person name="Russo S."/>
            <person name="Salzberg S.L."/>
            <person name="Sanchez-Gracia A."/>
            <person name="Saranga D.J."/>
            <person name="Sato H."/>
            <person name="Schaeffer S.W."/>
            <person name="Schatz M.C."/>
            <person name="Schlenke T."/>
            <person name="Schwartz R."/>
            <person name="Segarra C."/>
            <person name="Singh R.S."/>
            <person name="Sirot L."/>
            <person name="Sirota M."/>
            <person name="Sisneros N.B."/>
            <person name="Smith C.D."/>
            <person name="Smith T.F."/>
            <person name="Spieth J."/>
            <person name="Stage D.E."/>
            <person name="Stark A."/>
            <person name="Stephan W."/>
            <person name="Strausberg R.L."/>
            <person name="Strempel S."/>
            <person name="Sturgill D."/>
            <person name="Sutton G."/>
            <person name="Sutton G.G."/>
            <person name="Tao W."/>
            <person name="Teichmann S."/>
            <person name="Tobari Y.N."/>
            <person name="Tomimura Y."/>
            <person name="Tsolas J.M."/>
            <person name="Valente V.L."/>
            <person name="Venter E."/>
            <person name="Venter J.C."/>
            <person name="Vicario S."/>
            <person name="Vieira F.G."/>
            <person name="Vilella A.J."/>
            <person name="Villasante A."/>
            <person name="Walenz B."/>
            <person name="Wang J."/>
            <person name="Wasserman M."/>
            <person name="Watts T."/>
            <person name="Wilson D."/>
            <person name="Wilson R.K."/>
            <person name="Wing R.A."/>
            <person name="Wolfner M.F."/>
            <person name="Wong A."/>
            <person name="Wong G.K."/>
            <person name="Wu C.I."/>
            <person name="Wu G."/>
            <person name="Yamamoto D."/>
            <person name="Yang H.P."/>
            <person name="Yang S.P."/>
            <person name="Yorke J.A."/>
            <person name="Yoshida K."/>
            <person name="Zdobnov E."/>
            <person name="Zhang P."/>
            <person name="Zhang Y."/>
            <person name="Zimin A.V."/>
            <person name="Baldwin J."/>
            <person name="Abdouelleil A."/>
            <person name="Abdulkadir J."/>
            <person name="Abebe A."/>
            <person name="Abera B."/>
            <person name="Abreu J."/>
            <person name="Acer S.C."/>
            <person name="Aftuck L."/>
            <person name="Alexander A."/>
            <person name="An P."/>
            <person name="Anderson E."/>
            <person name="Anderson S."/>
            <person name="Arachi H."/>
            <person name="Azer M."/>
            <person name="Bachantsang P."/>
            <person name="Barry A."/>
            <person name="Bayul T."/>
            <person name="Berlin A."/>
            <person name="Bessette D."/>
            <person name="Bloom T."/>
            <person name="Blye J."/>
            <person name="Boguslavskiy L."/>
            <person name="Bonnet C."/>
            <person name="Boukhgalter B."/>
            <person name="Bourzgui I."/>
            <person name="Brown A."/>
            <person name="Cahill P."/>
            <person name="Channer S."/>
            <person name="Cheshatsang Y."/>
            <person name="Chuda L."/>
            <person name="Citroen M."/>
            <person name="Collymore A."/>
            <person name="Cooke P."/>
            <person name="Costello M."/>
            <person name="D'Aco K."/>
            <person name="Daza R."/>
            <person name="De Haan G."/>
            <person name="DeGray S."/>
            <person name="DeMaso C."/>
            <person name="Dhargay N."/>
            <person name="Dooley K."/>
            <person name="Dooley E."/>
            <person name="Doricent M."/>
            <person name="Dorje P."/>
            <person name="Dorjee K."/>
            <person name="Dupes A."/>
            <person name="Elong R."/>
            <person name="Falk J."/>
            <person name="Farina A."/>
            <person name="Faro S."/>
            <person name="Ferguson D."/>
            <person name="Fisher S."/>
            <person name="Foley C.D."/>
            <person name="Franke A."/>
            <person name="Friedrich D."/>
            <person name="Gadbois L."/>
            <person name="Gearin G."/>
            <person name="Gearin C.R."/>
            <person name="Giannoukos G."/>
            <person name="Goode T."/>
            <person name="Graham J."/>
            <person name="Grandbois E."/>
            <person name="Grewal S."/>
            <person name="Gyaltsen K."/>
            <person name="Hafez N."/>
            <person name="Hagos B."/>
            <person name="Hall J."/>
            <person name="Henson C."/>
            <person name="Hollinger A."/>
            <person name="Honan T."/>
            <person name="Huard M.D."/>
            <person name="Hughes L."/>
            <person name="Hurhula B."/>
            <person name="Husby M.E."/>
            <person name="Kamat A."/>
            <person name="Kanga B."/>
            <person name="Kashin S."/>
            <person name="Khazanovich D."/>
            <person name="Kisner P."/>
            <person name="Lance K."/>
            <person name="Lara M."/>
            <person name="Lee W."/>
            <person name="Lennon N."/>
            <person name="Letendre F."/>
            <person name="LeVine R."/>
            <person name="Lipovsky A."/>
            <person name="Liu X."/>
            <person name="Liu J."/>
            <person name="Liu S."/>
            <person name="Lokyitsang T."/>
            <person name="Lokyitsang Y."/>
            <person name="Lubonja R."/>
            <person name="Lui A."/>
            <person name="MacDonald P."/>
            <person name="Magnisalis V."/>
            <person name="Maru K."/>
            <person name="Matthews C."/>
            <person name="McCusker W."/>
            <person name="McDonough S."/>
            <person name="Mehta T."/>
            <person name="Meldrim J."/>
            <person name="Meneus L."/>
            <person name="Mihai O."/>
            <person name="Mihalev A."/>
            <person name="Mihova T."/>
            <person name="Mittelman R."/>
            <person name="Mlenga V."/>
            <person name="Montmayeur A."/>
            <person name="Mulrain L."/>
            <person name="Navidi A."/>
            <person name="Naylor J."/>
            <person name="Negash T."/>
            <person name="Nguyen T."/>
            <person name="Nguyen N."/>
            <person name="Nicol R."/>
            <person name="Norbu C."/>
            <person name="Norbu N."/>
            <person name="Novod N."/>
            <person name="O'Neill B."/>
            <person name="Osman S."/>
            <person name="Markiewicz E."/>
            <person name="Oyono O.L."/>
            <person name="Patti C."/>
            <person name="Phunkhang P."/>
            <person name="Pierre F."/>
            <person name="Priest M."/>
            <person name="Raghuraman S."/>
            <person name="Rege F."/>
            <person name="Reyes R."/>
            <person name="Rise C."/>
            <person name="Rogov P."/>
            <person name="Ross K."/>
            <person name="Ryan E."/>
            <person name="Settipalli S."/>
            <person name="Shea T."/>
            <person name="Sherpa N."/>
            <person name="Shi L."/>
            <person name="Shih D."/>
            <person name="Sparrow T."/>
            <person name="Spaulding J."/>
            <person name="Stalker J."/>
            <person name="Stange-Thomann N."/>
            <person name="Stavropoulos S."/>
            <person name="Stone C."/>
            <person name="Strader C."/>
            <person name="Tesfaye S."/>
            <person name="Thomson T."/>
            <person name="Thoulutsang Y."/>
            <person name="Thoulutsang D."/>
            <person name="Topham K."/>
            <person name="Topping I."/>
            <person name="Tsamla T."/>
            <person name="Vassiliev H."/>
            <person name="Vo A."/>
            <person name="Wangchuk T."/>
            <person name="Wangdi T."/>
            <person name="Weiand M."/>
            <person name="Wilkinson J."/>
            <person name="Wilson A."/>
            <person name="Yadav S."/>
            <person name="Young G."/>
            <person name="Yu Q."/>
            <person name="Zembek L."/>
            <person name="Zhong D."/>
            <person name="Zimmer A."/>
            <person name="Zwirko Z."/>
            <person name="Jaffe D.B."/>
            <person name="Alvarez P."/>
            <person name="Brockman W."/>
            <person name="Butler J."/>
            <person name="Chin C."/>
            <person name="Gnerre S."/>
            <person name="Grabherr M."/>
            <person name="Kleber M."/>
            <person name="Mauceli E."/>
            <person name="MacCallum I."/>
        </authorList>
    </citation>
    <scope>NUCLEOTIDE SEQUENCE [LARGE SCALE GENOMIC DNA]</scope>
    <source>
        <strain evidence="2">Tucson 14030-0811.24</strain>
    </source>
</reference>
<dbReference type="PhylomeDB" id="B4MWL8"/>
<dbReference type="Proteomes" id="UP000007798">
    <property type="component" value="Unassembled WGS sequence"/>
</dbReference>
<dbReference type="KEGG" id="dwi:6642558"/>
<dbReference type="EMBL" id="CH963857">
    <property type="protein sequence ID" value="EDW76507.1"/>
    <property type="molecule type" value="Genomic_DNA"/>
</dbReference>
<dbReference type="OrthoDB" id="10013535at2759"/>
<dbReference type="FunCoup" id="B4MWL8">
    <property type="interactions" value="4"/>
</dbReference>
<evidence type="ECO:0000313" key="2">
    <source>
        <dbReference type="Proteomes" id="UP000007798"/>
    </source>
</evidence>
<protein>
    <submittedName>
        <fullName evidence="1">Uncharacterized protein</fullName>
    </submittedName>
</protein>
<dbReference type="OMA" id="HTPLTNP"/>
<name>B4MWL8_DROWI</name>
<organism evidence="1 2">
    <name type="scientific">Drosophila willistoni</name>
    <name type="common">Fruit fly</name>
    <dbReference type="NCBI Taxonomy" id="7260"/>
    <lineage>
        <taxon>Eukaryota</taxon>
        <taxon>Metazoa</taxon>
        <taxon>Ecdysozoa</taxon>
        <taxon>Arthropoda</taxon>
        <taxon>Hexapoda</taxon>
        <taxon>Insecta</taxon>
        <taxon>Pterygota</taxon>
        <taxon>Neoptera</taxon>
        <taxon>Endopterygota</taxon>
        <taxon>Diptera</taxon>
        <taxon>Brachycera</taxon>
        <taxon>Muscomorpha</taxon>
        <taxon>Ephydroidea</taxon>
        <taxon>Drosophilidae</taxon>
        <taxon>Drosophila</taxon>
        <taxon>Sophophora</taxon>
    </lineage>
</organism>
<proteinExistence type="predicted"/>
<dbReference type="HOGENOM" id="CLU_093033_0_0_1"/>
<dbReference type="AlphaFoldDB" id="B4MWL8"/>
<sequence>MIKYEGITVRNVSYEPDLSQEGTYICPMPKPPAPSTFLDTSTWHGHLKPFERLFYHQTMNSVRYSKRYRGNPHIPKDSLDFQLQSRYDHGREAFPEKIDSVLQRDTCSAVTSWSAPGAKNESGAKVKSFRVLRNTRVVLKQMEDKLGHPLRIGGCKEKIHPHSVKLICSGVHNQLVNNGFSRQTSDGNFFRY</sequence>
<evidence type="ECO:0000313" key="1">
    <source>
        <dbReference type="EMBL" id="EDW76507.1"/>
    </source>
</evidence>
<dbReference type="InterPro" id="IPR022179">
    <property type="entry name" value="CFAP276"/>
</dbReference>
<accession>B4MWL8</accession>
<dbReference type="STRING" id="7260.B4MWL8"/>
<dbReference type="InParanoid" id="B4MWL8"/>
<dbReference type="eggNOG" id="ENOG502S2J1">
    <property type="taxonomic scope" value="Eukaryota"/>
</dbReference>
<dbReference type="Pfam" id="PF12494">
    <property type="entry name" value="DUF3695"/>
    <property type="match status" value="1"/>
</dbReference>
<keyword evidence="2" id="KW-1185">Reference proteome</keyword>
<gene>
    <name evidence="1" type="primary">Dwil\GK14627</name>
    <name evidence="1" type="ORF">Dwil_GK14627</name>
</gene>